<name>A0A8S3VMP9_MYTED</name>
<evidence type="ECO:0000256" key="2">
    <source>
        <dbReference type="ARBA" id="ARBA00022723"/>
    </source>
</evidence>
<evidence type="ECO:0000256" key="7">
    <source>
        <dbReference type="PROSITE-ProRule" id="PRU00042"/>
    </source>
</evidence>
<dbReference type="PANTHER" id="PTHR24394">
    <property type="entry name" value="ZINC FINGER PROTEIN"/>
    <property type="match status" value="1"/>
</dbReference>
<keyword evidence="4 7" id="KW-0863">Zinc-finger</keyword>
<dbReference type="PROSITE" id="PS00028">
    <property type="entry name" value="ZINC_FINGER_C2H2_1"/>
    <property type="match status" value="4"/>
</dbReference>
<comment type="subcellular location">
    <subcellularLocation>
        <location evidence="1">Nucleus</location>
    </subcellularLocation>
</comment>
<dbReference type="Gene3D" id="3.30.710.10">
    <property type="entry name" value="Potassium Channel Kv1.1, Chain A"/>
    <property type="match status" value="1"/>
</dbReference>
<accession>A0A8S3VMP9</accession>
<dbReference type="GO" id="GO:0008270">
    <property type="term" value="F:zinc ion binding"/>
    <property type="evidence" value="ECO:0007669"/>
    <property type="project" value="UniProtKB-KW"/>
</dbReference>
<evidence type="ECO:0000256" key="6">
    <source>
        <dbReference type="ARBA" id="ARBA00023242"/>
    </source>
</evidence>
<dbReference type="AlphaFoldDB" id="A0A8S3VMP9"/>
<evidence type="ECO:0000259" key="8">
    <source>
        <dbReference type="PROSITE" id="PS50097"/>
    </source>
</evidence>
<feature type="domain" description="C2H2-type" evidence="9">
    <location>
        <begin position="504"/>
        <end position="532"/>
    </location>
</feature>
<evidence type="ECO:0000256" key="5">
    <source>
        <dbReference type="ARBA" id="ARBA00022833"/>
    </source>
</evidence>
<dbReference type="InterPro" id="IPR036236">
    <property type="entry name" value="Znf_C2H2_sf"/>
</dbReference>
<dbReference type="CDD" id="cd18186">
    <property type="entry name" value="BTB_POZ_ZBTB_KLHL-like"/>
    <property type="match status" value="1"/>
</dbReference>
<evidence type="ECO:0008006" key="12">
    <source>
        <dbReference type="Google" id="ProtNLM"/>
    </source>
</evidence>
<dbReference type="InterPro" id="IPR000210">
    <property type="entry name" value="BTB/POZ_dom"/>
</dbReference>
<evidence type="ECO:0000259" key="9">
    <source>
        <dbReference type="PROSITE" id="PS50157"/>
    </source>
</evidence>
<dbReference type="SMART" id="SM00355">
    <property type="entry name" value="ZnF_C2H2"/>
    <property type="match status" value="5"/>
</dbReference>
<dbReference type="OrthoDB" id="6094194at2759"/>
<dbReference type="Proteomes" id="UP000683360">
    <property type="component" value="Unassembled WGS sequence"/>
</dbReference>
<dbReference type="InterPro" id="IPR013087">
    <property type="entry name" value="Znf_C2H2_type"/>
</dbReference>
<feature type="domain" description="C2H2-type" evidence="9">
    <location>
        <begin position="620"/>
        <end position="652"/>
    </location>
</feature>
<proteinExistence type="predicted"/>
<feature type="domain" description="C2H2-type" evidence="9">
    <location>
        <begin position="592"/>
        <end position="620"/>
    </location>
</feature>
<dbReference type="PROSITE" id="PS50157">
    <property type="entry name" value="ZINC_FINGER_C2H2_2"/>
    <property type="match status" value="4"/>
</dbReference>
<keyword evidence="2" id="KW-0479">Metal-binding</keyword>
<reference evidence="10" key="1">
    <citation type="submission" date="2021-03" db="EMBL/GenBank/DDBJ databases">
        <authorList>
            <person name="Bekaert M."/>
        </authorList>
    </citation>
    <scope>NUCLEOTIDE SEQUENCE</scope>
</reference>
<dbReference type="EMBL" id="CAJPWZ010003305">
    <property type="protein sequence ID" value="CAG2256444.1"/>
    <property type="molecule type" value="Genomic_DNA"/>
</dbReference>
<dbReference type="SUPFAM" id="SSF54695">
    <property type="entry name" value="POZ domain"/>
    <property type="match status" value="1"/>
</dbReference>
<comment type="caution">
    <text evidence="10">The sequence shown here is derived from an EMBL/GenBank/DDBJ whole genome shotgun (WGS) entry which is preliminary data.</text>
</comment>
<dbReference type="SUPFAM" id="SSF57667">
    <property type="entry name" value="beta-beta-alpha zinc fingers"/>
    <property type="match status" value="2"/>
</dbReference>
<gene>
    <name evidence="10" type="ORF">MEDL_67792</name>
</gene>
<dbReference type="Gene3D" id="3.30.160.60">
    <property type="entry name" value="Classic Zinc Finger"/>
    <property type="match status" value="3"/>
</dbReference>
<dbReference type="Pfam" id="PF00651">
    <property type="entry name" value="BTB"/>
    <property type="match status" value="1"/>
</dbReference>
<evidence type="ECO:0000256" key="4">
    <source>
        <dbReference type="ARBA" id="ARBA00022771"/>
    </source>
</evidence>
<evidence type="ECO:0000313" key="11">
    <source>
        <dbReference type="Proteomes" id="UP000683360"/>
    </source>
</evidence>
<evidence type="ECO:0000313" key="10">
    <source>
        <dbReference type="EMBL" id="CAG2256444.1"/>
    </source>
</evidence>
<keyword evidence="3" id="KW-0677">Repeat</keyword>
<evidence type="ECO:0000256" key="1">
    <source>
        <dbReference type="ARBA" id="ARBA00004123"/>
    </source>
</evidence>
<keyword evidence="5" id="KW-0862">Zinc</keyword>
<organism evidence="10 11">
    <name type="scientific">Mytilus edulis</name>
    <name type="common">Blue mussel</name>
    <dbReference type="NCBI Taxonomy" id="6550"/>
    <lineage>
        <taxon>Eukaryota</taxon>
        <taxon>Metazoa</taxon>
        <taxon>Spiralia</taxon>
        <taxon>Lophotrochozoa</taxon>
        <taxon>Mollusca</taxon>
        <taxon>Bivalvia</taxon>
        <taxon>Autobranchia</taxon>
        <taxon>Pteriomorphia</taxon>
        <taxon>Mytilida</taxon>
        <taxon>Mytiloidea</taxon>
        <taxon>Mytilidae</taxon>
        <taxon>Mytilinae</taxon>
        <taxon>Mytilus</taxon>
    </lineage>
</organism>
<keyword evidence="6" id="KW-0539">Nucleus</keyword>
<evidence type="ECO:0000256" key="3">
    <source>
        <dbReference type="ARBA" id="ARBA00022737"/>
    </source>
</evidence>
<dbReference type="GO" id="GO:0000981">
    <property type="term" value="F:DNA-binding transcription factor activity, RNA polymerase II-specific"/>
    <property type="evidence" value="ECO:0007669"/>
    <property type="project" value="TreeGrafter"/>
</dbReference>
<dbReference type="PANTHER" id="PTHR24394:SF29">
    <property type="entry name" value="MYONEURIN"/>
    <property type="match status" value="1"/>
</dbReference>
<dbReference type="GO" id="GO:0005634">
    <property type="term" value="C:nucleus"/>
    <property type="evidence" value="ECO:0007669"/>
    <property type="project" value="UniProtKB-SubCell"/>
</dbReference>
<feature type="domain" description="BTB" evidence="8">
    <location>
        <begin position="39"/>
        <end position="104"/>
    </location>
</feature>
<sequence>MVSRSYEDKKMAEIFLKEDRYGEKVLKTLDTLRKERKWIDFYIETKTDLVPVHRIVLAVSEISHLQTHVFLCQDVNTLDLTDFKKEIVEIFISYLYTGEVKLVGESYIRDFINLCKKLDFKTVLLHKEFHPYIYIQSKLDGCNSDLLNQCTSLTLRAKGKDKDNATCPSKVTSPLDENFTCLSEESLKGLNSNTVFMTTTVNGQMFVKTNSKISKNQPDKNVSSKSVSEEKFDHFTSCESTENANFSEVFDIKQEPETYNEPDIKMSESIQNKDLPIFYEIKVEPNDDERSAIESPESANIQRKLFSTENKGKNTKKLLLGNVKSTLNHEEKAKRINILPDIVKQYAGKLMSKDVTIDQEETSIGFEIKGSELGEDGENQQLEMVGIQDDMVIEEEQKNLDSKITRTFVKTTRSRLKKDNTRYLCQHCNYITHDKSNYNKHTSQHTDKTYMYIAPNKNTNWNKAQSIMGPKINESIKKSPTKVERLAKNSSDQVLPAKQPKWQISCAECGKTFRSKYGHTLHIKNKHNMDFKYLCSVCGQGFNQAIQYSHHCRRHQHQIKVDTCPLCKTEFMGLGSLKRHLETCNKSGSYPHHCDICGSGFSTKAKLQEHNKGKHEEARYSCRICYKKFNWRSSLKAHVRCKHKDFHLHAEPE</sequence>
<dbReference type="PROSITE" id="PS50097">
    <property type="entry name" value="BTB"/>
    <property type="match status" value="1"/>
</dbReference>
<dbReference type="InterPro" id="IPR011333">
    <property type="entry name" value="SKP1/BTB/POZ_sf"/>
</dbReference>
<keyword evidence="11" id="KW-1185">Reference proteome</keyword>
<protein>
    <recommendedName>
        <fullName evidence="12">Myoneurin</fullName>
    </recommendedName>
</protein>
<feature type="domain" description="C2H2-type" evidence="9">
    <location>
        <begin position="533"/>
        <end position="560"/>
    </location>
</feature>